<feature type="region of interest" description="Disordered" evidence="1">
    <location>
        <begin position="475"/>
        <end position="517"/>
    </location>
</feature>
<evidence type="ECO:0000313" key="3">
    <source>
        <dbReference type="Proteomes" id="UP000070501"/>
    </source>
</evidence>
<protein>
    <recommendedName>
        <fullName evidence="4">Actin-like ATPase domain-containing protein</fullName>
    </recommendedName>
</protein>
<name>A0A136J0F9_9PEZI</name>
<feature type="compositionally biased region" description="Basic and acidic residues" evidence="1">
    <location>
        <begin position="606"/>
        <end position="616"/>
    </location>
</feature>
<evidence type="ECO:0008006" key="4">
    <source>
        <dbReference type="Google" id="ProtNLM"/>
    </source>
</evidence>
<evidence type="ECO:0000313" key="2">
    <source>
        <dbReference type="EMBL" id="KXJ90707.1"/>
    </source>
</evidence>
<dbReference type="EMBL" id="KQ964252">
    <property type="protein sequence ID" value="KXJ90707.1"/>
    <property type="molecule type" value="Genomic_DNA"/>
</dbReference>
<dbReference type="SUPFAM" id="SSF53067">
    <property type="entry name" value="Actin-like ATPase domain"/>
    <property type="match status" value="1"/>
</dbReference>
<dbReference type="Proteomes" id="UP000070501">
    <property type="component" value="Unassembled WGS sequence"/>
</dbReference>
<gene>
    <name evidence="2" type="ORF">Micbo1qcDRAFT_196172</name>
</gene>
<dbReference type="Gene3D" id="3.30.420.40">
    <property type="match status" value="2"/>
</dbReference>
<dbReference type="InParanoid" id="A0A136J0F9"/>
<dbReference type="Gene3D" id="3.90.640.10">
    <property type="entry name" value="Actin, Chain A, domain 4"/>
    <property type="match status" value="1"/>
</dbReference>
<accession>A0A136J0F9</accession>
<proteinExistence type="predicted"/>
<feature type="region of interest" description="Disordered" evidence="1">
    <location>
        <begin position="588"/>
        <end position="616"/>
    </location>
</feature>
<keyword evidence="3" id="KW-1185">Reference proteome</keyword>
<dbReference type="OrthoDB" id="3819888at2759"/>
<feature type="compositionally biased region" description="Basic and acidic residues" evidence="1">
    <location>
        <begin position="588"/>
        <end position="597"/>
    </location>
</feature>
<reference evidence="3" key="1">
    <citation type="submission" date="2016-02" db="EMBL/GenBank/DDBJ databases">
        <title>Draft genome sequence of Microdochium bolleyi, a fungal endophyte of beachgrass.</title>
        <authorList>
            <consortium name="DOE Joint Genome Institute"/>
            <person name="David A.S."/>
            <person name="May G."/>
            <person name="Haridas S."/>
            <person name="Lim J."/>
            <person name="Wang M."/>
            <person name="Labutti K."/>
            <person name="Lipzen A."/>
            <person name="Barry K."/>
            <person name="Grigoriev I.V."/>
        </authorList>
    </citation>
    <scope>NUCLEOTIDE SEQUENCE [LARGE SCALE GENOMIC DNA]</scope>
    <source>
        <strain evidence="3">J235TASD1</strain>
    </source>
</reference>
<dbReference type="InterPro" id="IPR043129">
    <property type="entry name" value="ATPase_NBD"/>
</dbReference>
<organism evidence="2 3">
    <name type="scientific">Microdochium bolleyi</name>
    <dbReference type="NCBI Taxonomy" id="196109"/>
    <lineage>
        <taxon>Eukaryota</taxon>
        <taxon>Fungi</taxon>
        <taxon>Dikarya</taxon>
        <taxon>Ascomycota</taxon>
        <taxon>Pezizomycotina</taxon>
        <taxon>Sordariomycetes</taxon>
        <taxon>Xylariomycetidae</taxon>
        <taxon>Xylariales</taxon>
        <taxon>Microdochiaceae</taxon>
        <taxon>Microdochium</taxon>
    </lineage>
</organism>
<feature type="compositionally biased region" description="Polar residues" evidence="1">
    <location>
        <begin position="501"/>
        <end position="514"/>
    </location>
</feature>
<sequence>MDPGLKKVTSLRPGLLLLDRTGKDSPWFNIRNPKRKASSVRFKPYEWPILLDPMAGDARSARKTIWLDGGIGDSRQVVSAKYAMYFLADAKSILDQYCVAKPLFECGDPDLKKYLEQGLRELFQRLREEVQKVCKKKWLQVDRIALAVPSQWTSDFQDVYYGLISDIFEVAHIEFVREVEAIAHYMFRDESTDFWDVQRPSARELVLFLDFGGHSMNSCLYVVVHNPTTGEMPCVYIDTESEVPLGDTWTGSGGCSEQWEFYMIEACKNLAKRLRGRRNRDLSMQNLHRIAETINSNKRNVIGPTFQTPLDFILKEDGESLEFTLTPETIMECFEKAFRGPLRIAETEIKRLKASLDGMSGGTVVISGGSSNHEGLQELLKDMCRNVGLDEPIFVAEQDEAAANVFKGAGYAVGRTTTVHEFMDQGAAFALQRTGKGGFTKFLISQAHRHARIDFTATGSDEWRIICDPFHHAREEDAGSKQPRSGNLVAGTTTAARTRGESSLRTNPQESVQPHGSKRISFRNTYDILLLGEPSRGDWTIDLTLYDPQDQGHHASLHAEKGVTKCPSSASEMCLAIKLWHKGYKKHGEERSEKVLKESISTEEQLAEKEIPSSGG</sequence>
<evidence type="ECO:0000256" key="1">
    <source>
        <dbReference type="SAM" id="MobiDB-lite"/>
    </source>
</evidence>
<dbReference type="STRING" id="196109.A0A136J0F9"/>
<dbReference type="AlphaFoldDB" id="A0A136J0F9"/>